<feature type="non-terminal residue" evidence="5">
    <location>
        <position position="1"/>
    </location>
</feature>
<dbReference type="CDD" id="cd00185">
    <property type="entry name" value="TNFRSF"/>
    <property type="match status" value="2"/>
</dbReference>
<evidence type="ECO:0000256" key="2">
    <source>
        <dbReference type="SAM" id="MobiDB-lite"/>
    </source>
</evidence>
<dbReference type="Pfam" id="PF03382">
    <property type="entry name" value="DUF285"/>
    <property type="match status" value="1"/>
</dbReference>
<keyword evidence="3" id="KW-1133">Transmembrane helix</keyword>
<dbReference type="SMART" id="SM01411">
    <property type="entry name" value="Ephrin_rec_like"/>
    <property type="match status" value="5"/>
</dbReference>
<dbReference type="InterPro" id="IPR011889">
    <property type="entry name" value="Liste_lipo_26"/>
</dbReference>
<feature type="transmembrane region" description="Helical" evidence="3">
    <location>
        <begin position="858"/>
        <end position="879"/>
    </location>
</feature>
<protein>
    <recommendedName>
        <fullName evidence="4">EF-hand domain-containing protein</fullName>
    </recommendedName>
</protein>
<feature type="transmembrane region" description="Helical" evidence="3">
    <location>
        <begin position="963"/>
        <end position="983"/>
    </location>
</feature>
<feature type="transmembrane region" description="Helical" evidence="3">
    <location>
        <begin position="771"/>
        <end position="791"/>
    </location>
</feature>
<gene>
    <name evidence="5" type="ORF">TeGR_g5161</name>
</gene>
<feature type="region of interest" description="Disordered" evidence="2">
    <location>
        <begin position="1069"/>
        <end position="1100"/>
    </location>
</feature>
<dbReference type="PANTHER" id="PTHR11319:SF35">
    <property type="entry name" value="OUTER MEMBRANE PROTEIN PMPC-RELATED"/>
    <property type="match status" value="1"/>
</dbReference>
<dbReference type="PROSITE" id="PS00018">
    <property type="entry name" value="EF_HAND_1"/>
    <property type="match status" value="1"/>
</dbReference>
<feature type="compositionally biased region" description="Acidic residues" evidence="2">
    <location>
        <begin position="1082"/>
        <end position="1095"/>
    </location>
</feature>
<accession>A0ABQ6MD16</accession>
<feature type="compositionally biased region" description="Basic and acidic residues" evidence="2">
    <location>
        <begin position="1285"/>
        <end position="1295"/>
    </location>
</feature>
<reference evidence="5 6" key="1">
    <citation type="journal article" date="2023" name="Commun. Biol.">
        <title>Genome analysis of Parmales, the sister group of diatoms, reveals the evolutionary specialization of diatoms from phago-mixotrophs to photoautotrophs.</title>
        <authorList>
            <person name="Ban H."/>
            <person name="Sato S."/>
            <person name="Yoshikawa S."/>
            <person name="Yamada K."/>
            <person name="Nakamura Y."/>
            <person name="Ichinomiya M."/>
            <person name="Sato N."/>
            <person name="Blanc-Mathieu R."/>
            <person name="Endo H."/>
            <person name="Kuwata A."/>
            <person name="Ogata H."/>
        </authorList>
    </citation>
    <scope>NUCLEOTIDE SEQUENCE [LARGE SCALE GENOMIC DNA]</scope>
</reference>
<dbReference type="InterPro" id="IPR002048">
    <property type="entry name" value="EF_hand_dom"/>
</dbReference>
<organism evidence="5 6">
    <name type="scientific">Tetraparma gracilis</name>
    <dbReference type="NCBI Taxonomy" id="2962635"/>
    <lineage>
        <taxon>Eukaryota</taxon>
        <taxon>Sar</taxon>
        <taxon>Stramenopiles</taxon>
        <taxon>Ochrophyta</taxon>
        <taxon>Bolidophyceae</taxon>
        <taxon>Parmales</taxon>
        <taxon>Triparmaceae</taxon>
        <taxon>Tetraparma</taxon>
    </lineage>
</organism>
<feature type="transmembrane region" description="Helical" evidence="3">
    <location>
        <begin position="995"/>
        <end position="1013"/>
    </location>
</feature>
<evidence type="ECO:0000313" key="5">
    <source>
        <dbReference type="EMBL" id="GMI23806.1"/>
    </source>
</evidence>
<feature type="domain" description="EF-hand" evidence="4">
    <location>
        <begin position="1186"/>
        <end position="1221"/>
    </location>
</feature>
<keyword evidence="3" id="KW-0472">Membrane</keyword>
<feature type="transmembrane region" description="Helical" evidence="3">
    <location>
        <begin position="803"/>
        <end position="823"/>
    </location>
</feature>
<keyword evidence="1" id="KW-0106">Calcium</keyword>
<dbReference type="EMBL" id="BRYB01000139">
    <property type="protein sequence ID" value="GMI23806.1"/>
    <property type="molecule type" value="Genomic_DNA"/>
</dbReference>
<dbReference type="InterPro" id="IPR018247">
    <property type="entry name" value="EF_Hand_1_Ca_BS"/>
</dbReference>
<evidence type="ECO:0000256" key="1">
    <source>
        <dbReference type="ARBA" id="ARBA00022837"/>
    </source>
</evidence>
<name>A0ABQ6MD16_9STRA</name>
<evidence type="ECO:0000259" key="4">
    <source>
        <dbReference type="PROSITE" id="PS50222"/>
    </source>
</evidence>
<proteinExistence type="predicted"/>
<keyword evidence="6" id="KW-1185">Reference proteome</keyword>
<dbReference type="InterPro" id="IPR005046">
    <property type="entry name" value="DUF285"/>
</dbReference>
<dbReference type="SUPFAM" id="SSF57184">
    <property type="entry name" value="Growth factor receptor domain"/>
    <property type="match status" value="2"/>
</dbReference>
<dbReference type="PROSITE" id="PS50222">
    <property type="entry name" value="EF_HAND_2"/>
    <property type="match status" value="1"/>
</dbReference>
<dbReference type="PANTHER" id="PTHR11319">
    <property type="entry name" value="G PROTEIN-COUPLED RECEPTOR-RELATED"/>
    <property type="match status" value="1"/>
</dbReference>
<dbReference type="Proteomes" id="UP001165060">
    <property type="component" value="Unassembled WGS sequence"/>
</dbReference>
<sequence length="1331" mass="142512">FTGDVTNMAYLFNTKGSFNEDIGGWVTSKCTNMNYMFYGAAAFDQDISGWDTSKVTTMMQMFVNAAAFDQDISGWDTSKCTNMEQMFYNADAFSQDISPWYMVQCDGTETSLDSCTSFALATSVFGPSWGWSPPFPAYWDHNYNVGVTCTMLLSSSTSCEVCAAGKHASSAGSPECTGCEAGSFAAESSSSSCGQCDAGWYSAAEATSCSPCAVGTYSESPGSSSCATCDAGKAASEQAATACKTCSSGTATDGRYSDVADTSGCKACPAGYGSAEGSTSSDDCVECEAGKYSSTASVAVCSNCPDGSGSPSAGATSADECAPCETGWASSGGDPCTECPGLSTTDDQSLCACPTGTSIWVAATGTGYPDAFECTGYDQLAGYDQHDASATVGATSASACLTCATGSAGYADGASHCLVDGALVTTFSSPGYDSVSSSHSYNSVIEFLYWNQGSSGLVMLWQAGDKVLETDQTWELQYEPLMLQCTDLTSKCTIRAMASADNPFRVFKLYAAGSSSFTGLVGAGIFVAPESGMPSDVVIMATTFSGNVAANGASDVHEESSGGTVTFTAGCTWEMGHPDVSYTGKSPRGNRLDVVAASIAGDIGGAAGDELFSYSSCALCPAGTYRSPGSSECRTCNLGTSHEAMGSTDWSDCYQCDPGKYGKLCKARGSVSTMKEHFAKHKEMSKAHLEKAGEKSETVDRITAFLERWQPPAKIILSYCQIMSGLAFVYDIRMPKKFTDLANYLSAAVNVDFISFMPIGCMAPTNFHSSLVGYTAGFLLVFAVMLAAFALNKKSKPEFANKIFGYFLALTFLVLPSISIKIFSTFACRTFDGEYGSFLKVDYSIDCMSDEHKRAEKYALVMVLFYPVGIPVMYLVLLYRKRALLDPGQAKFTHELGDEQKGMEKAIEERTKLEEDDPSLASLSFLYSAYEPQCWWFEVAETLRRLLLTGCLLFMNPGTASQIIASMILCLGAMRLYAGYAPFIEQSNDTLAECAQWQLFFTMFAALCIRVNVDGESLQDRLMFDYFLCAVQFVAVAVGIVNVVYAIYHGYQEDKETLQDLRGKSKSKVVPIAGNSANPDAAADEDEEEGEEVSDDAATYNVLGGDREKPAEVEKPPDTLRSLVALLDKDGYDEFEEEELRAAGAVIASALMQKPGVEVEPNVEPPLPDYLQAVNQDELVAVKRFLASPQLQDLVQLFDTDGDGEIDEEEIRGAKQLVKSMQASKAEVDIAEGLDKLDAVKRDEKVARLKVEEKTEAAMRREHDKISARLAARREKRQAALGKLEQADREEELKKKVSVAGGAGGAGLESILDSPRDMPSNVDMSDLMDDT</sequence>
<feature type="transmembrane region" description="Helical" evidence="3">
    <location>
        <begin position="1025"/>
        <end position="1048"/>
    </location>
</feature>
<dbReference type="InterPro" id="IPR009030">
    <property type="entry name" value="Growth_fac_rcpt_cys_sf"/>
</dbReference>
<evidence type="ECO:0000256" key="3">
    <source>
        <dbReference type="SAM" id="Phobius"/>
    </source>
</evidence>
<dbReference type="Gene3D" id="1.10.238.10">
    <property type="entry name" value="EF-hand"/>
    <property type="match status" value="1"/>
</dbReference>
<dbReference type="InterPro" id="IPR011992">
    <property type="entry name" value="EF-hand-dom_pair"/>
</dbReference>
<feature type="region of interest" description="Disordered" evidence="2">
    <location>
        <begin position="1282"/>
        <end position="1331"/>
    </location>
</feature>
<dbReference type="SUPFAM" id="SSF47473">
    <property type="entry name" value="EF-hand"/>
    <property type="match status" value="1"/>
</dbReference>
<dbReference type="Gene3D" id="2.10.50.10">
    <property type="entry name" value="Tumor Necrosis Factor Receptor, subunit A, domain 2"/>
    <property type="match status" value="4"/>
</dbReference>
<keyword evidence="3" id="KW-0812">Transmembrane</keyword>
<dbReference type="NCBIfam" id="TIGR02167">
    <property type="entry name" value="Liste_lipo_26"/>
    <property type="match status" value="1"/>
</dbReference>
<comment type="caution">
    <text evidence="5">The sequence shown here is derived from an EMBL/GenBank/DDBJ whole genome shotgun (WGS) entry which is preliminary data.</text>
</comment>
<evidence type="ECO:0000313" key="6">
    <source>
        <dbReference type="Proteomes" id="UP001165060"/>
    </source>
</evidence>